<dbReference type="InterPro" id="IPR035778">
    <property type="entry name" value="SPRY_hnRNP_U"/>
</dbReference>
<feature type="compositionally biased region" description="Basic and acidic residues" evidence="40">
    <location>
        <begin position="112"/>
        <end position="123"/>
    </location>
</feature>
<feature type="compositionally biased region" description="Acidic residues" evidence="40">
    <location>
        <begin position="71"/>
        <end position="111"/>
    </location>
</feature>
<dbReference type="GO" id="GO:0005681">
    <property type="term" value="C:spliceosomal complex"/>
    <property type="evidence" value="ECO:0007669"/>
    <property type="project" value="UniProtKB-KW"/>
</dbReference>
<dbReference type="GO" id="GO:0000776">
    <property type="term" value="C:kinetochore"/>
    <property type="evidence" value="ECO:0007669"/>
    <property type="project" value="UniProtKB-KW"/>
</dbReference>
<evidence type="ECO:0000256" key="6">
    <source>
        <dbReference type="ARBA" id="ARBA00004463"/>
    </source>
</evidence>
<accession>A0A3P8VR46</accession>
<evidence type="ECO:0000256" key="22">
    <source>
        <dbReference type="ARBA" id="ARBA00022782"/>
    </source>
</evidence>
<evidence type="ECO:0000256" key="39">
    <source>
        <dbReference type="ARBA" id="ARBA00083838"/>
    </source>
</evidence>
<keyword evidence="36" id="KW-0131">Cell cycle</keyword>
<dbReference type="SMART" id="SM00449">
    <property type="entry name" value="SPRY"/>
    <property type="match status" value="1"/>
</dbReference>
<evidence type="ECO:0000256" key="33">
    <source>
        <dbReference type="ARBA" id="ARBA00023212"/>
    </source>
</evidence>
<dbReference type="PROSITE" id="PS50188">
    <property type="entry name" value="B302_SPRY"/>
    <property type="match status" value="1"/>
</dbReference>
<dbReference type="GO" id="GO:0006325">
    <property type="term" value="P:chromatin organization"/>
    <property type="evidence" value="ECO:0007669"/>
    <property type="project" value="UniProtKB-KW"/>
</dbReference>
<dbReference type="SUPFAM" id="SSF68906">
    <property type="entry name" value="SAP domain"/>
    <property type="match status" value="1"/>
</dbReference>
<feature type="region of interest" description="Disordered" evidence="40">
    <location>
        <begin position="43"/>
        <end position="131"/>
    </location>
</feature>
<feature type="region of interest" description="Disordered" evidence="40">
    <location>
        <begin position="556"/>
        <end position="675"/>
    </location>
</feature>
<dbReference type="PANTHER" id="PTHR12381:SF11">
    <property type="entry name" value="HETEROGENEOUS NUCLEAR RIBONUCLEOPROTEIN U"/>
    <property type="match status" value="1"/>
</dbReference>
<dbReference type="GO" id="GO:0016607">
    <property type="term" value="C:nuclear speck"/>
    <property type="evidence" value="ECO:0007669"/>
    <property type="project" value="UniProtKB-SubCell"/>
</dbReference>
<evidence type="ECO:0000256" key="29">
    <source>
        <dbReference type="ARBA" id="ARBA00023015"/>
    </source>
</evidence>
<dbReference type="Gene3D" id="1.10.720.30">
    <property type="entry name" value="SAP domain"/>
    <property type="match status" value="1"/>
</dbReference>
<evidence type="ECO:0000256" key="27">
    <source>
        <dbReference type="ARBA" id="ARBA00022934"/>
    </source>
</evidence>
<keyword evidence="10" id="KW-0217">Developmental protein</keyword>
<dbReference type="InterPro" id="IPR013320">
    <property type="entry name" value="ConA-like_dom_sf"/>
</dbReference>
<keyword evidence="12" id="KW-0963">Cytoplasm</keyword>
<keyword evidence="20" id="KW-0013">ADP-ribosylation</keyword>
<evidence type="ECO:0000256" key="25">
    <source>
        <dbReference type="ARBA" id="ARBA00022843"/>
    </source>
</evidence>
<keyword evidence="33" id="KW-0206">Cytoskeleton</keyword>
<evidence type="ECO:0000259" key="42">
    <source>
        <dbReference type="PROSITE" id="PS50800"/>
    </source>
</evidence>
<keyword evidence="13" id="KW-0678">Repressor</keyword>
<protein>
    <recommendedName>
        <fullName evidence="38">Heterogeneous nuclear ribonucleoprotein U</fullName>
    </recommendedName>
    <alternativeName>
        <fullName evidence="39">Scaffold-attachment factor A</fullName>
    </alternativeName>
</protein>
<keyword evidence="9" id="KW-0158">Chromosome</keyword>
<evidence type="ECO:0000256" key="17">
    <source>
        <dbReference type="ARBA" id="ARBA00022664"/>
    </source>
</evidence>
<evidence type="ECO:0000256" key="23">
    <source>
        <dbReference type="ARBA" id="ARBA00022838"/>
    </source>
</evidence>
<keyword evidence="29" id="KW-0805">Transcription regulation</keyword>
<dbReference type="InterPro" id="IPR001870">
    <property type="entry name" value="B30.2/SPRY"/>
</dbReference>
<organism evidence="43 44">
    <name type="scientific">Cynoglossus semilaevis</name>
    <name type="common">Tongue sole</name>
    <dbReference type="NCBI Taxonomy" id="244447"/>
    <lineage>
        <taxon>Eukaryota</taxon>
        <taxon>Metazoa</taxon>
        <taxon>Chordata</taxon>
        <taxon>Craniata</taxon>
        <taxon>Vertebrata</taxon>
        <taxon>Euteleostomi</taxon>
        <taxon>Actinopterygii</taxon>
        <taxon>Neopterygii</taxon>
        <taxon>Teleostei</taxon>
        <taxon>Neoteleostei</taxon>
        <taxon>Acanthomorphata</taxon>
        <taxon>Carangaria</taxon>
        <taxon>Pleuronectiformes</taxon>
        <taxon>Pleuronectoidei</taxon>
        <taxon>Cynoglossidae</taxon>
        <taxon>Cynoglossinae</taxon>
        <taxon>Cynoglossus</taxon>
    </lineage>
</organism>
<keyword evidence="23" id="KW-0995">Kinetochore</keyword>
<evidence type="ECO:0000256" key="38">
    <source>
        <dbReference type="ARBA" id="ARBA00073300"/>
    </source>
</evidence>
<dbReference type="GO" id="GO:0051301">
    <property type="term" value="P:cell division"/>
    <property type="evidence" value="ECO:0007669"/>
    <property type="project" value="UniProtKB-KW"/>
</dbReference>
<dbReference type="FunFam" id="3.40.50.300:FF:000376">
    <property type="entry name" value="Putative heterogeneous nuclear ribonucleoprotein U"/>
    <property type="match status" value="1"/>
</dbReference>
<keyword evidence="21" id="KW-0498">Mitosis</keyword>
<feature type="domain" description="B30.2/SPRY" evidence="41">
    <location>
        <begin position="151"/>
        <end position="347"/>
    </location>
</feature>
<keyword evidence="31" id="KW-0804">Transcription</keyword>
<evidence type="ECO:0000256" key="21">
    <source>
        <dbReference type="ARBA" id="ARBA00022776"/>
    </source>
</evidence>
<dbReference type="OMA" id="RGHPSQF"/>
<dbReference type="InterPro" id="IPR036361">
    <property type="entry name" value="SAP_dom_sf"/>
</dbReference>
<keyword evidence="37" id="KW-0137">Centromere</keyword>
<dbReference type="InterPro" id="IPR043136">
    <property type="entry name" value="B30.2/SPRY_sf"/>
</dbReference>
<evidence type="ECO:0000256" key="20">
    <source>
        <dbReference type="ARBA" id="ARBA00022765"/>
    </source>
</evidence>
<dbReference type="Pfam" id="PF02037">
    <property type="entry name" value="SAP"/>
    <property type="match status" value="1"/>
</dbReference>
<evidence type="ECO:0000256" key="3">
    <source>
        <dbReference type="ARBA" id="ARBA00004241"/>
    </source>
</evidence>
<dbReference type="AlphaFoldDB" id="A0A3P8VR46"/>
<keyword evidence="18" id="KW-0747">Spliceosome</keyword>
<dbReference type="GO" id="GO:0030496">
    <property type="term" value="C:midbody"/>
    <property type="evidence" value="ECO:0007669"/>
    <property type="project" value="UniProtKB-SubCell"/>
</dbReference>
<keyword evidence="22" id="KW-0221">Differentiation</keyword>
<dbReference type="Pfam" id="PF13671">
    <property type="entry name" value="AAA_33"/>
    <property type="match status" value="1"/>
</dbReference>
<dbReference type="GO" id="GO:0016363">
    <property type="term" value="C:nuclear matrix"/>
    <property type="evidence" value="ECO:0007669"/>
    <property type="project" value="UniProtKB-SubCell"/>
</dbReference>
<evidence type="ECO:0000256" key="31">
    <source>
        <dbReference type="ARBA" id="ARBA00023163"/>
    </source>
</evidence>
<dbReference type="GO" id="GO:0003723">
    <property type="term" value="F:RNA binding"/>
    <property type="evidence" value="ECO:0007669"/>
    <property type="project" value="UniProtKB-ARBA"/>
</dbReference>
<feature type="compositionally biased region" description="Gly residues" evidence="40">
    <location>
        <begin position="619"/>
        <end position="631"/>
    </location>
</feature>
<reference evidence="43" key="1">
    <citation type="submission" date="2025-08" db="UniProtKB">
        <authorList>
            <consortium name="Ensembl"/>
        </authorList>
    </citation>
    <scope>IDENTIFICATION</scope>
</reference>
<evidence type="ECO:0000256" key="11">
    <source>
        <dbReference type="ARBA" id="ARBA00022481"/>
    </source>
</evidence>
<keyword evidence="34" id="KW-0539">Nucleus</keyword>
<dbReference type="Pfam" id="PF00622">
    <property type="entry name" value="SPRY"/>
    <property type="match status" value="1"/>
</dbReference>
<evidence type="ECO:0000259" key="41">
    <source>
        <dbReference type="PROSITE" id="PS50188"/>
    </source>
</evidence>
<dbReference type="FunFam" id="2.60.120.920:FF:000006">
    <property type="entry name" value="heterogeneous nuclear ribonucleoprotein U isoform X1"/>
    <property type="match status" value="1"/>
</dbReference>
<keyword evidence="14" id="KW-1017">Isopeptide bond</keyword>
<evidence type="ECO:0000256" key="9">
    <source>
        <dbReference type="ARBA" id="ARBA00022454"/>
    </source>
</evidence>
<proteinExistence type="predicted"/>
<evidence type="ECO:0000256" key="5">
    <source>
        <dbReference type="ARBA" id="ARBA00004324"/>
    </source>
</evidence>
<evidence type="ECO:0000256" key="26">
    <source>
        <dbReference type="ARBA" id="ARBA00022853"/>
    </source>
</evidence>
<evidence type="ECO:0000256" key="40">
    <source>
        <dbReference type="SAM" id="MobiDB-lite"/>
    </source>
</evidence>
<evidence type="ECO:0000256" key="14">
    <source>
        <dbReference type="ARBA" id="ARBA00022499"/>
    </source>
</evidence>
<dbReference type="FunFam" id="1.10.720.30:FF:000004">
    <property type="entry name" value="heterogeneous nuclear ribonucleoprotein U isoform X1"/>
    <property type="match status" value="1"/>
</dbReference>
<keyword evidence="17" id="KW-0507">mRNA processing</keyword>
<evidence type="ECO:0000256" key="35">
    <source>
        <dbReference type="ARBA" id="ARBA00023274"/>
    </source>
</evidence>
<dbReference type="GO" id="GO:0030154">
    <property type="term" value="P:cell differentiation"/>
    <property type="evidence" value="ECO:0007669"/>
    <property type="project" value="UniProtKB-KW"/>
</dbReference>
<keyword evidence="30" id="KW-0010">Activator</keyword>
<evidence type="ECO:0000256" key="4">
    <source>
        <dbReference type="ARBA" id="ARBA00004300"/>
    </source>
</evidence>
<keyword evidence="19" id="KW-0547">Nucleotide-binding</keyword>
<evidence type="ECO:0000256" key="10">
    <source>
        <dbReference type="ARBA" id="ARBA00022473"/>
    </source>
</evidence>
<keyword evidence="44" id="KW-1185">Reference proteome</keyword>
<name>A0A3P8VR46_CYNSE</name>
<evidence type="ECO:0000256" key="8">
    <source>
        <dbReference type="ARBA" id="ARBA00004647"/>
    </source>
</evidence>
<evidence type="ECO:0000256" key="18">
    <source>
        <dbReference type="ARBA" id="ARBA00022728"/>
    </source>
</evidence>
<dbReference type="GeneTree" id="ENSGT00940000156546"/>
<evidence type="ECO:0000256" key="36">
    <source>
        <dbReference type="ARBA" id="ARBA00023306"/>
    </source>
</evidence>
<evidence type="ECO:0000256" key="30">
    <source>
        <dbReference type="ARBA" id="ARBA00023159"/>
    </source>
</evidence>
<dbReference type="CDD" id="cd12884">
    <property type="entry name" value="SPRY_hnRNP"/>
    <property type="match status" value="1"/>
</dbReference>
<evidence type="ECO:0000256" key="28">
    <source>
        <dbReference type="ARBA" id="ARBA00022990"/>
    </source>
</evidence>
<evidence type="ECO:0000256" key="1">
    <source>
        <dbReference type="ARBA" id="ARBA00004109"/>
    </source>
</evidence>
<evidence type="ECO:0000256" key="32">
    <source>
        <dbReference type="ARBA" id="ARBA00023187"/>
    </source>
</evidence>
<dbReference type="SMART" id="SM00513">
    <property type="entry name" value="SAP"/>
    <property type="match status" value="1"/>
</dbReference>
<sequence>LKMSTINVKKLKVNELKDELKKRNLSDKGLKAELMDRLQAALDDEAFAGDSPLGQEEPTDEVLDQVAEQEGMGEEEEGEGDGEGPVEESMEANEVEEGDEQENGGDEDGGGDADKDTNADQKNKKGVKRRREEHGRGYFEFIEENKYSWASFKSPVPPLEEEDEEFDDTKVCLDTHNCDLHFKVSRDRYSASSLTMESFAYLWSGGKATYGVSEGKVCFEMKVTEKIPVKHISSKNMEIHDVQVGWSLATGTLLLGEEEFSYAYSMKGKKTANCTTEDFGETFEENDAICCLIDFEGSEVVMSFSKNGGDPQVAFQVNKDSLNGQALFPHVICHNCAVEFNFGQLETPYYPQPEGYTFLEQVPVSGRVRALKGPQTKADCEIIVMVGLPGSGKTTWVKNHVQENPGKYYILSSDTIVDKMMINSLKRQSKDITKLSAISQRAPLFLGKFIEIAARKKRNYILDHTNLSAPGQKRKMCLFAGFQRKAVVVCPSDEDFKERVQKKVESDGKDVPEHAVLKMKGFYALPEQGESFNEVIYAEMEKEKVAKLLEQYKEESKTALPAEKKPNQGSTTPKRGGGQRGGGGRGGKNQFGRGGAFRGGFPARGGYGRGGPLPSLGGSPRGGPMRGGMGPRGAPMNRGGPMHRGNMSRGGGGSMNRSGNRPGHPGQVGVLTNSC</sequence>
<evidence type="ECO:0000256" key="19">
    <source>
        <dbReference type="ARBA" id="ARBA00022741"/>
    </source>
</evidence>
<dbReference type="GO" id="GO:0045944">
    <property type="term" value="P:positive regulation of transcription by RNA polymerase II"/>
    <property type="evidence" value="ECO:0007669"/>
    <property type="project" value="TreeGrafter"/>
</dbReference>
<dbReference type="PANTHER" id="PTHR12381">
    <property type="entry name" value="HETEROGENEOUS NUCLEAR RIBONUCLEOPROTEIN U FAMILY MEMBER"/>
    <property type="match status" value="1"/>
</dbReference>
<feature type="compositionally biased region" description="Basic and acidic residues" evidence="40">
    <location>
        <begin position="556"/>
        <end position="566"/>
    </location>
</feature>
<keyword evidence="26" id="KW-0156">Chromatin regulator</keyword>
<evidence type="ECO:0000256" key="15">
    <source>
        <dbReference type="ARBA" id="ARBA00022553"/>
    </source>
</evidence>
<evidence type="ECO:0000256" key="34">
    <source>
        <dbReference type="ARBA" id="ARBA00023242"/>
    </source>
</evidence>
<evidence type="ECO:0000256" key="16">
    <source>
        <dbReference type="ARBA" id="ARBA00022618"/>
    </source>
</evidence>
<dbReference type="SUPFAM" id="SSF52540">
    <property type="entry name" value="P-loop containing nucleoside triphosphate hydrolases"/>
    <property type="match status" value="1"/>
</dbReference>
<evidence type="ECO:0000256" key="37">
    <source>
        <dbReference type="ARBA" id="ARBA00023328"/>
    </source>
</evidence>
<dbReference type="GO" id="GO:0005524">
    <property type="term" value="F:ATP binding"/>
    <property type="evidence" value="ECO:0007669"/>
    <property type="project" value="UniProtKB-KW"/>
</dbReference>
<dbReference type="InterPro" id="IPR003034">
    <property type="entry name" value="SAP_dom"/>
</dbReference>
<dbReference type="InterPro" id="IPR027417">
    <property type="entry name" value="P-loop_NTPase"/>
</dbReference>
<dbReference type="InterPro" id="IPR003877">
    <property type="entry name" value="SPRY_dom"/>
</dbReference>
<keyword evidence="16" id="KW-0132">Cell division</keyword>
<reference evidence="43" key="2">
    <citation type="submission" date="2025-09" db="UniProtKB">
        <authorList>
            <consortium name="Ensembl"/>
        </authorList>
    </citation>
    <scope>IDENTIFICATION</scope>
</reference>
<dbReference type="Gene3D" id="3.40.50.300">
    <property type="entry name" value="P-loop containing nucleotide triphosphate hydrolases"/>
    <property type="match status" value="1"/>
</dbReference>
<evidence type="ECO:0000256" key="24">
    <source>
        <dbReference type="ARBA" id="ARBA00022840"/>
    </source>
</evidence>
<dbReference type="SUPFAM" id="SSF49899">
    <property type="entry name" value="Concanavalin A-like lectins/glucanases"/>
    <property type="match status" value="1"/>
</dbReference>
<dbReference type="GO" id="GO:0005813">
    <property type="term" value="C:centrosome"/>
    <property type="evidence" value="ECO:0007669"/>
    <property type="project" value="UniProtKB-SubCell"/>
</dbReference>
<evidence type="ECO:0000256" key="2">
    <source>
        <dbReference type="ARBA" id="ARBA00004214"/>
    </source>
</evidence>
<dbReference type="Gene3D" id="2.60.120.920">
    <property type="match status" value="1"/>
</dbReference>
<keyword evidence="32" id="KW-0508">mRNA splicing</keyword>
<dbReference type="PROSITE" id="PS50800">
    <property type="entry name" value="SAP"/>
    <property type="match status" value="1"/>
</dbReference>
<comment type="subcellular location">
    <subcellularLocation>
        <location evidence="3">Cell surface</location>
    </subcellularLocation>
    <subcellularLocation>
        <location evidence="7">Chromosome</location>
        <location evidence="7">Centromere</location>
        <location evidence="7">Kinetochore</location>
    </subcellularLocation>
    <subcellularLocation>
        <location evidence="4">Cytoplasm</location>
        <location evidence="4">Cytoskeleton</location>
        <location evidence="4">Microtubule organizing center</location>
        <location evidence="4">Centrosome</location>
    </subcellularLocation>
    <subcellularLocation>
        <location evidence="8">Cytoplasm</location>
        <location evidence="8">Cytoskeleton</location>
        <location evidence="8">Spindle pole</location>
    </subcellularLocation>
    <subcellularLocation>
        <location evidence="6">Cytoplasmic granule</location>
    </subcellularLocation>
    <subcellularLocation>
        <location evidence="2">Midbody</location>
    </subcellularLocation>
    <subcellularLocation>
        <location evidence="1">Nucleus matrix</location>
    </subcellularLocation>
    <subcellularLocation>
        <location evidence="5">Nucleus speckle</location>
    </subcellularLocation>
</comment>
<feature type="compositionally biased region" description="Gly residues" evidence="40">
    <location>
        <begin position="575"/>
        <end position="611"/>
    </location>
</feature>
<evidence type="ECO:0000256" key="12">
    <source>
        <dbReference type="ARBA" id="ARBA00022490"/>
    </source>
</evidence>
<feature type="compositionally biased region" description="Low complexity" evidence="40">
    <location>
        <begin position="632"/>
        <end position="647"/>
    </location>
</feature>
<keyword evidence="11" id="KW-0488">Methylation</keyword>
<keyword evidence="27" id="KW-0164">Citrullination</keyword>
<dbReference type="GO" id="GO:0000380">
    <property type="term" value="P:alternative mRNA splicing, via spliceosome"/>
    <property type="evidence" value="ECO:0007669"/>
    <property type="project" value="TreeGrafter"/>
</dbReference>
<dbReference type="GO" id="GO:0009986">
    <property type="term" value="C:cell surface"/>
    <property type="evidence" value="ECO:0007669"/>
    <property type="project" value="UniProtKB-SubCell"/>
</dbReference>
<evidence type="ECO:0000256" key="13">
    <source>
        <dbReference type="ARBA" id="ARBA00022491"/>
    </source>
</evidence>
<evidence type="ECO:0000256" key="7">
    <source>
        <dbReference type="ARBA" id="ARBA00004629"/>
    </source>
</evidence>
<evidence type="ECO:0000313" key="44">
    <source>
        <dbReference type="Proteomes" id="UP000265120"/>
    </source>
</evidence>
<dbReference type="Proteomes" id="UP000265120">
    <property type="component" value="Unassembled WGS sequence"/>
</dbReference>
<keyword evidence="24" id="KW-0067">ATP-binding</keyword>
<dbReference type="Ensembl" id="ENSCSET00000017025.1">
    <property type="protein sequence ID" value="ENSCSEP00000016812.1"/>
    <property type="gene ID" value="ENSCSEG00000010804.1"/>
</dbReference>
<dbReference type="GO" id="GO:0000922">
    <property type="term" value="C:spindle pole"/>
    <property type="evidence" value="ECO:0007669"/>
    <property type="project" value="UniProtKB-SubCell"/>
</dbReference>
<keyword evidence="25" id="KW-0832">Ubl conjugation</keyword>
<keyword evidence="35" id="KW-0687">Ribonucleoprotein</keyword>
<keyword evidence="28" id="KW-0007">Acetylation</keyword>
<dbReference type="GO" id="GO:1990841">
    <property type="term" value="F:promoter-specific chromatin binding"/>
    <property type="evidence" value="ECO:0007669"/>
    <property type="project" value="TreeGrafter"/>
</dbReference>
<feature type="domain" description="SAP" evidence="42">
    <location>
        <begin position="8"/>
        <end position="42"/>
    </location>
</feature>
<evidence type="ECO:0000313" key="43">
    <source>
        <dbReference type="Ensembl" id="ENSCSEP00000016812.1"/>
    </source>
</evidence>
<keyword evidence="15" id="KW-0597">Phosphoprotein</keyword>